<evidence type="ECO:0000256" key="1">
    <source>
        <dbReference type="ARBA" id="ARBA00022723"/>
    </source>
</evidence>
<evidence type="ECO:0000256" key="2">
    <source>
        <dbReference type="ARBA" id="ARBA00022771"/>
    </source>
</evidence>
<evidence type="ECO:0000256" key="4">
    <source>
        <dbReference type="PROSITE-ProRule" id="PRU01343"/>
    </source>
</evidence>
<gene>
    <name evidence="7" type="ORF">E3N88_03007</name>
</gene>
<keyword evidence="5" id="KW-0175">Coiled coil</keyword>
<dbReference type="PROSITE" id="PS51999">
    <property type="entry name" value="ZF_GRF"/>
    <property type="match status" value="1"/>
</dbReference>
<feature type="coiled-coil region" evidence="5">
    <location>
        <begin position="80"/>
        <end position="121"/>
    </location>
</feature>
<evidence type="ECO:0000313" key="8">
    <source>
        <dbReference type="Proteomes" id="UP000326396"/>
    </source>
</evidence>
<name>A0A5N6Q7N7_9ASTR</name>
<dbReference type="Pfam" id="PF06839">
    <property type="entry name" value="Zn_ribbon_GRF"/>
    <property type="match status" value="1"/>
</dbReference>
<dbReference type="EMBL" id="SZYD01000001">
    <property type="protein sequence ID" value="KAD7479871.1"/>
    <property type="molecule type" value="Genomic_DNA"/>
</dbReference>
<comment type="caution">
    <text evidence="7">The sequence shown here is derived from an EMBL/GenBank/DDBJ whole genome shotgun (WGS) entry which is preliminary data.</text>
</comment>
<organism evidence="7 8">
    <name type="scientific">Mikania micrantha</name>
    <name type="common">bitter vine</name>
    <dbReference type="NCBI Taxonomy" id="192012"/>
    <lineage>
        <taxon>Eukaryota</taxon>
        <taxon>Viridiplantae</taxon>
        <taxon>Streptophyta</taxon>
        <taxon>Embryophyta</taxon>
        <taxon>Tracheophyta</taxon>
        <taxon>Spermatophyta</taxon>
        <taxon>Magnoliopsida</taxon>
        <taxon>eudicotyledons</taxon>
        <taxon>Gunneridae</taxon>
        <taxon>Pentapetalae</taxon>
        <taxon>asterids</taxon>
        <taxon>campanulids</taxon>
        <taxon>Asterales</taxon>
        <taxon>Asteraceae</taxon>
        <taxon>Asteroideae</taxon>
        <taxon>Heliantheae alliance</taxon>
        <taxon>Eupatorieae</taxon>
        <taxon>Mikania</taxon>
    </lineage>
</organism>
<feature type="domain" description="GRF-type" evidence="6">
    <location>
        <begin position="28"/>
        <end position="70"/>
    </location>
</feature>
<dbReference type="InterPro" id="IPR010666">
    <property type="entry name" value="Znf_GRF"/>
</dbReference>
<keyword evidence="8" id="KW-1185">Reference proteome</keyword>
<keyword evidence="3" id="KW-0862">Zinc</keyword>
<accession>A0A5N6Q7N7</accession>
<keyword evidence="2 4" id="KW-0863">Zinc-finger</keyword>
<dbReference type="Proteomes" id="UP000326396">
    <property type="component" value="Linkage Group LG1"/>
</dbReference>
<evidence type="ECO:0000259" key="6">
    <source>
        <dbReference type="PROSITE" id="PS51999"/>
    </source>
</evidence>
<reference evidence="7 8" key="1">
    <citation type="submission" date="2019-05" db="EMBL/GenBank/DDBJ databases">
        <title>Mikania micrantha, genome provides insights into the molecular mechanism of rapid growth.</title>
        <authorList>
            <person name="Liu B."/>
        </authorList>
    </citation>
    <scope>NUCLEOTIDE SEQUENCE [LARGE SCALE GENOMIC DNA]</scope>
    <source>
        <strain evidence="7">NLD-2019</strain>
        <tissue evidence="7">Leaf</tissue>
    </source>
</reference>
<proteinExistence type="predicted"/>
<protein>
    <recommendedName>
        <fullName evidence="6">GRF-type domain-containing protein</fullName>
    </recommendedName>
</protein>
<keyword evidence="1" id="KW-0479">Metal-binding</keyword>
<dbReference type="AlphaFoldDB" id="A0A5N6Q7N7"/>
<evidence type="ECO:0000256" key="3">
    <source>
        <dbReference type="ARBA" id="ARBA00022833"/>
    </source>
</evidence>
<sequence length="123" mass="14160">MSSYSSSSSVRKKQIRIFKVGVDGNVYCNHDMVAITRVAGSRSTRQGHEFYGCPLWPRLDCKFFIWKEEVDAMFSDGCNQKLLESKNKALEMKIANLKVKKTMLEEENKSLKQRLSNFDQNAN</sequence>
<evidence type="ECO:0000313" key="7">
    <source>
        <dbReference type="EMBL" id="KAD7479871.1"/>
    </source>
</evidence>
<evidence type="ECO:0000256" key="5">
    <source>
        <dbReference type="SAM" id="Coils"/>
    </source>
</evidence>
<dbReference type="OrthoDB" id="1721426at2759"/>
<dbReference type="GO" id="GO:0008270">
    <property type="term" value="F:zinc ion binding"/>
    <property type="evidence" value="ECO:0007669"/>
    <property type="project" value="UniProtKB-KW"/>
</dbReference>